<dbReference type="Gene3D" id="1.25.40.10">
    <property type="entry name" value="Tetratricopeptide repeat domain"/>
    <property type="match status" value="2"/>
</dbReference>
<dbReference type="InterPro" id="IPR050767">
    <property type="entry name" value="Sel1_AlgK"/>
</dbReference>
<evidence type="ECO:0000256" key="1">
    <source>
        <dbReference type="ARBA" id="ARBA00038101"/>
    </source>
</evidence>
<keyword evidence="5" id="KW-1185">Reference proteome</keyword>
<accession>A0ABR1F556</accession>
<evidence type="ECO:0000313" key="5">
    <source>
        <dbReference type="Proteomes" id="UP001498771"/>
    </source>
</evidence>
<dbReference type="GeneID" id="90035351"/>
<feature type="region of interest" description="Disordered" evidence="2">
    <location>
        <begin position="823"/>
        <end position="865"/>
    </location>
</feature>
<feature type="region of interest" description="Disordered" evidence="2">
    <location>
        <begin position="883"/>
        <end position="909"/>
    </location>
</feature>
<feature type="compositionally biased region" description="Low complexity" evidence="2">
    <location>
        <begin position="193"/>
        <end position="205"/>
    </location>
</feature>
<dbReference type="Pfam" id="PF08238">
    <property type="entry name" value="Sel1"/>
    <property type="match status" value="9"/>
</dbReference>
<reference evidence="4 5" key="1">
    <citation type="submission" date="2024-03" db="EMBL/GenBank/DDBJ databases">
        <title>Genome-scale model development and genomic sequencing of the oleaginous clade Lipomyces.</title>
        <authorList>
            <consortium name="Lawrence Berkeley National Laboratory"/>
            <person name="Czajka J.J."/>
            <person name="Han Y."/>
            <person name="Kim J."/>
            <person name="Mondo S.J."/>
            <person name="Hofstad B.A."/>
            <person name="Robles A."/>
            <person name="Haridas S."/>
            <person name="Riley R."/>
            <person name="LaButti K."/>
            <person name="Pangilinan J."/>
            <person name="Andreopoulos W."/>
            <person name="Lipzen A."/>
            <person name="Yan J."/>
            <person name="Wang M."/>
            <person name="Ng V."/>
            <person name="Grigoriev I.V."/>
            <person name="Spatafora J.W."/>
            <person name="Magnuson J.K."/>
            <person name="Baker S.E."/>
            <person name="Pomraning K.R."/>
        </authorList>
    </citation>
    <scope>NUCLEOTIDE SEQUENCE [LARGE SCALE GENOMIC DNA]</scope>
    <source>
        <strain evidence="4 5">Phaff 52-87</strain>
    </source>
</reference>
<keyword evidence="3" id="KW-0732">Signal</keyword>
<gene>
    <name evidence="4" type="ORF">BZA70DRAFT_166917</name>
</gene>
<feature type="chain" id="PRO_5046105507" description="HCP-like protein" evidence="3">
    <location>
        <begin position="30"/>
        <end position="909"/>
    </location>
</feature>
<evidence type="ECO:0000256" key="3">
    <source>
        <dbReference type="SAM" id="SignalP"/>
    </source>
</evidence>
<feature type="compositionally biased region" description="Gly residues" evidence="2">
    <location>
        <begin position="898"/>
        <end position="909"/>
    </location>
</feature>
<organism evidence="4 5">
    <name type="scientific">Myxozyma melibiosi</name>
    <dbReference type="NCBI Taxonomy" id="54550"/>
    <lineage>
        <taxon>Eukaryota</taxon>
        <taxon>Fungi</taxon>
        <taxon>Dikarya</taxon>
        <taxon>Ascomycota</taxon>
        <taxon>Saccharomycotina</taxon>
        <taxon>Lipomycetes</taxon>
        <taxon>Lipomycetales</taxon>
        <taxon>Lipomycetaceae</taxon>
        <taxon>Myxozyma</taxon>
    </lineage>
</organism>
<dbReference type="SMART" id="SM00671">
    <property type="entry name" value="SEL1"/>
    <property type="match status" value="10"/>
</dbReference>
<comment type="similarity">
    <text evidence="1">Belongs to the sel-1 family.</text>
</comment>
<feature type="compositionally biased region" description="Acidic residues" evidence="2">
    <location>
        <begin position="828"/>
        <end position="845"/>
    </location>
</feature>
<name>A0ABR1F556_9ASCO</name>
<dbReference type="PANTHER" id="PTHR11102">
    <property type="entry name" value="SEL-1-LIKE PROTEIN"/>
    <property type="match status" value="1"/>
</dbReference>
<sequence length="909" mass="101169">MVASSRTNHGAYALFALLIFMTTSCVIGAEQIVFDAMTTSQEGGRIDENDVLIEESNPASTGKDEEIVFSVEGVDNGLPPMPLITGVGSDEEGESSEPLEPVSEDQKMVNRAIEILRTLDQNSRSGRSDVGASLDESLTPNMFTVFARLLRSVVINIIDFLIPVSYEDQEAFLEHTQTDGTPNSYSLSDEGPSTATEEQPQSSQTESEEIPPVQVTDTPYDGMSRKERLQEAMNLLKSAAEYNNTDALYLLGEMHFYGNYSTPRAYSKATEYYHKLSEVSGNATAQNMLGFMYSTGIFGDVPRDQAKALLYHTFAAYGGDTRSEMTLAYRYHAGIGTPRNCEKAVFFYKRVADKVMAYWRSGPPGGRTLDQHTWKLADDHGGVYGEGASHSSVGNPRKRYSPASDSASLDDVLEYLRYIADKSDIAAQYSLARFYYEGTRVLKRNYAEAMKYFKLVAKQCWTKDGKLLPNISKVAELYAGRIAGYLGRMYLRGEGVPVDAAKALKWYKLGAKAGDAASLNGLGYMHLKGLGGLKANAVKAAEYFRAAAERDFGPAQVNIGKLFLEKQEVAIATQYFEHAVRHRHIEAYYYLAEMYNQGLDKEPSCGMAAVHYKIVAEKVEDIHSPLAWAHERYKAADYENALIGFMMAAEQGYESAQANVAYLIDRDKSAFSLSTVVDYLLGYFETHTDEEIAEDERIEKLDRFIDEVALIYWTRASKQTNVDATVKMGDYYLKGIGTQKDNEKAAACYQSAAEFQQSALALWNLGWMHENGLGVEQDFHLAKRFYDLALTTNSEAYLPVTLALYRLRLRSFWNSFTGGSVNGIGVDGGEEDDEKEDGKDGDDEAESWKAREQAGEQAGEESAPKRSFWDLLKQWWDQMNDDEYFDDFVPEDEADSGDGPGEGGGNYQI</sequence>
<dbReference type="InterPro" id="IPR006597">
    <property type="entry name" value="Sel1-like"/>
</dbReference>
<dbReference type="RefSeq" id="XP_064767975.1">
    <property type="nucleotide sequence ID" value="XM_064909839.1"/>
</dbReference>
<evidence type="ECO:0000256" key="2">
    <source>
        <dbReference type="SAM" id="MobiDB-lite"/>
    </source>
</evidence>
<proteinExistence type="inferred from homology"/>
<feature type="compositionally biased region" description="Polar residues" evidence="2">
    <location>
        <begin position="178"/>
        <end position="187"/>
    </location>
</feature>
<dbReference type="InterPro" id="IPR011990">
    <property type="entry name" value="TPR-like_helical_dom_sf"/>
</dbReference>
<dbReference type="PROSITE" id="PS51257">
    <property type="entry name" value="PROKAR_LIPOPROTEIN"/>
    <property type="match status" value="1"/>
</dbReference>
<feature type="signal peptide" evidence="3">
    <location>
        <begin position="1"/>
        <end position="29"/>
    </location>
</feature>
<dbReference type="SUPFAM" id="SSF81901">
    <property type="entry name" value="HCP-like"/>
    <property type="match status" value="4"/>
</dbReference>
<feature type="region of interest" description="Disordered" evidence="2">
    <location>
        <begin position="177"/>
        <end position="220"/>
    </location>
</feature>
<comment type="caution">
    <text evidence="4">The sequence shown here is derived from an EMBL/GenBank/DDBJ whole genome shotgun (WGS) entry which is preliminary data.</text>
</comment>
<protein>
    <recommendedName>
        <fullName evidence="6">HCP-like protein</fullName>
    </recommendedName>
</protein>
<dbReference type="EMBL" id="JBBJBU010000006">
    <property type="protein sequence ID" value="KAK7204942.1"/>
    <property type="molecule type" value="Genomic_DNA"/>
</dbReference>
<dbReference type="PANTHER" id="PTHR11102:SF147">
    <property type="entry name" value="SEL1L ADAPTOR SUBUNIT OF ERAD E3 UBIQUITIN LIGASE"/>
    <property type="match status" value="1"/>
</dbReference>
<feature type="compositionally biased region" description="Acidic residues" evidence="2">
    <location>
        <begin position="883"/>
        <end position="896"/>
    </location>
</feature>
<evidence type="ECO:0000313" key="4">
    <source>
        <dbReference type="EMBL" id="KAK7204942.1"/>
    </source>
</evidence>
<dbReference type="Proteomes" id="UP001498771">
    <property type="component" value="Unassembled WGS sequence"/>
</dbReference>
<evidence type="ECO:0008006" key="6">
    <source>
        <dbReference type="Google" id="ProtNLM"/>
    </source>
</evidence>